<dbReference type="OrthoDB" id="3532454at2759"/>
<keyword evidence="1" id="KW-0472">Membrane</keyword>
<evidence type="ECO:0000256" key="1">
    <source>
        <dbReference type="SAM" id="Phobius"/>
    </source>
</evidence>
<keyword evidence="3" id="KW-1185">Reference proteome</keyword>
<organism evidence="2 3">
    <name type="scientific">Monilinia vaccinii-corymbosi</name>
    <dbReference type="NCBI Taxonomy" id="61207"/>
    <lineage>
        <taxon>Eukaryota</taxon>
        <taxon>Fungi</taxon>
        <taxon>Dikarya</taxon>
        <taxon>Ascomycota</taxon>
        <taxon>Pezizomycotina</taxon>
        <taxon>Leotiomycetes</taxon>
        <taxon>Helotiales</taxon>
        <taxon>Sclerotiniaceae</taxon>
        <taxon>Monilinia</taxon>
    </lineage>
</organism>
<keyword evidence="1" id="KW-1133">Transmembrane helix</keyword>
<dbReference type="AlphaFoldDB" id="A0A8A3PPU9"/>
<evidence type="ECO:0000313" key="2">
    <source>
        <dbReference type="EMBL" id="QSZ36924.1"/>
    </source>
</evidence>
<dbReference type="Proteomes" id="UP000672032">
    <property type="component" value="Chromosome 8"/>
</dbReference>
<proteinExistence type="predicted"/>
<keyword evidence="1" id="KW-0812">Transmembrane</keyword>
<name>A0A8A3PPU9_9HELO</name>
<evidence type="ECO:0000313" key="3">
    <source>
        <dbReference type="Proteomes" id="UP000672032"/>
    </source>
</evidence>
<gene>
    <name evidence="2" type="ORF">DSL72_009014</name>
</gene>
<protein>
    <submittedName>
        <fullName evidence="2">Uncharacterized protein</fullName>
    </submittedName>
</protein>
<reference evidence="2" key="1">
    <citation type="submission" date="2020-10" db="EMBL/GenBank/DDBJ databases">
        <title>Genome Sequence of Monilinia vaccinii-corymbosi Sheds Light on Mummy Berry Disease Infection of Blueberry and Mating Type.</title>
        <authorList>
            <person name="Yow A.G."/>
            <person name="Zhang Y."/>
            <person name="Bansal K."/>
            <person name="Eacker S.M."/>
            <person name="Sullivan S."/>
            <person name="Liachko I."/>
            <person name="Cubeta M.A."/>
            <person name="Rollins J.A."/>
            <person name="Ashrafi H."/>
        </authorList>
    </citation>
    <scope>NUCLEOTIDE SEQUENCE</scope>
    <source>
        <strain evidence="2">RL-1</strain>
    </source>
</reference>
<sequence length="117" mass="13445">MGLSKVEHIVIFTLLTFFFIFLFIFLLFAPRLIYLRMKEHATIPSHTDVDDWVQQGVDATSSVLRRRRTGGQGQASRARPEDVETGVCLGKEGKKKRLSKLILRISGWGMFMEEDQE</sequence>
<feature type="transmembrane region" description="Helical" evidence="1">
    <location>
        <begin position="6"/>
        <end position="28"/>
    </location>
</feature>
<dbReference type="EMBL" id="CP063412">
    <property type="protein sequence ID" value="QSZ36924.1"/>
    <property type="molecule type" value="Genomic_DNA"/>
</dbReference>
<accession>A0A8A3PPU9</accession>